<feature type="transmembrane region" description="Helical" evidence="8">
    <location>
        <begin position="104"/>
        <end position="123"/>
    </location>
</feature>
<dbReference type="Gene3D" id="1.20.1560.10">
    <property type="entry name" value="ABC transporter type 1, transmembrane domain"/>
    <property type="match status" value="1"/>
</dbReference>
<keyword evidence="7 8" id="KW-0472">Membrane</keyword>
<reference evidence="9 10" key="1">
    <citation type="submission" date="2019-07" db="EMBL/GenBank/DDBJ databases">
        <title>Annotation for the trematode Paragonimus westermani.</title>
        <authorList>
            <person name="Choi Y.-J."/>
        </authorList>
    </citation>
    <scope>NUCLEOTIDE SEQUENCE [LARGE SCALE GENOMIC DNA]</scope>
    <source>
        <strain evidence="9">180907_Pwestermani</strain>
    </source>
</reference>
<dbReference type="PANTHER" id="PTHR24223">
    <property type="entry name" value="ATP-BINDING CASSETTE SUB-FAMILY C"/>
    <property type="match status" value="1"/>
</dbReference>
<evidence type="ECO:0000256" key="5">
    <source>
        <dbReference type="ARBA" id="ARBA00022840"/>
    </source>
</evidence>
<dbReference type="EMBL" id="JTDF01004608">
    <property type="protein sequence ID" value="KAF8566802.1"/>
    <property type="molecule type" value="Genomic_DNA"/>
</dbReference>
<dbReference type="GO" id="GO:0005524">
    <property type="term" value="F:ATP binding"/>
    <property type="evidence" value="ECO:0007669"/>
    <property type="project" value="UniProtKB-KW"/>
</dbReference>
<proteinExistence type="predicted"/>
<evidence type="ECO:0000256" key="1">
    <source>
        <dbReference type="ARBA" id="ARBA00004127"/>
    </source>
</evidence>
<dbReference type="PANTHER" id="PTHR24223:SF443">
    <property type="entry name" value="MULTIDRUG-RESISTANCE LIKE PROTEIN 1, ISOFORM I"/>
    <property type="match status" value="1"/>
</dbReference>
<comment type="caution">
    <text evidence="9">The sequence shown here is derived from an EMBL/GenBank/DDBJ whole genome shotgun (WGS) entry which is preliminary data.</text>
</comment>
<evidence type="ECO:0000313" key="9">
    <source>
        <dbReference type="EMBL" id="KAF8566802.1"/>
    </source>
</evidence>
<evidence type="ECO:0000256" key="4">
    <source>
        <dbReference type="ARBA" id="ARBA00022741"/>
    </source>
</evidence>
<dbReference type="InterPro" id="IPR050173">
    <property type="entry name" value="ABC_transporter_C-like"/>
</dbReference>
<dbReference type="OrthoDB" id="10307950at2759"/>
<evidence type="ECO:0000256" key="2">
    <source>
        <dbReference type="ARBA" id="ARBA00022692"/>
    </source>
</evidence>
<evidence type="ECO:0000256" key="3">
    <source>
        <dbReference type="ARBA" id="ARBA00022737"/>
    </source>
</evidence>
<protein>
    <submittedName>
        <fullName evidence="9">Uncharacterized protein</fullName>
    </submittedName>
</protein>
<sequence length="153" mass="17597">MESVTVEDICVLEIGKPCANRLDENMDHKLPAKRKYPFLVTMSLTFWRTFLAGFVLRIGSDALGFAQPLLINELINFIQKSNPDSENRTLQGTYTDQQNDVYEWHGYFYAVCLPAVGFLRTILFQQQFHHSYTLGMKCRTAVTGFVYRKVSVT</sequence>
<comment type="subcellular location">
    <subcellularLocation>
        <location evidence="1">Endomembrane system</location>
        <topology evidence="1">Multi-pass membrane protein</topology>
    </subcellularLocation>
</comment>
<evidence type="ECO:0000256" key="7">
    <source>
        <dbReference type="ARBA" id="ARBA00023136"/>
    </source>
</evidence>
<evidence type="ECO:0000256" key="6">
    <source>
        <dbReference type="ARBA" id="ARBA00022989"/>
    </source>
</evidence>
<dbReference type="Proteomes" id="UP000699462">
    <property type="component" value="Unassembled WGS sequence"/>
</dbReference>
<dbReference type="SUPFAM" id="SSF90123">
    <property type="entry name" value="ABC transporter transmembrane region"/>
    <property type="match status" value="1"/>
</dbReference>
<accession>A0A8T0DHF7</accession>
<organism evidence="9 10">
    <name type="scientific">Paragonimus westermani</name>
    <dbReference type="NCBI Taxonomy" id="34504"/>
    <lineage>
        <taxon>Eukaryota</taxon>
        <taxon>Metazoa</taxon>
        <taxon>Spiralia</taxon>
        <taxon>Lophotrochozoa</taxon>
        <taxon>Platyhelminthes</taxon>
        <taxon>Trematoda</taxon>
        <taxon>Digenea</taxon>
        <taxon>Plagiorchiida</taxon>
        <taxon>Troglotremata</taxon>
        <taxon>Troglotrematidae</taxon>
        <taxon>Paragonimus</taxon>
    </lineage>
</organism>
<dbReference type="AlphaFoldDB" id="A0A8T0DHF7"/>
<dbReference type="GO" id="GO:0016020">
    <property type="term" value="C:membrane"/>
    <property type="evidence" value="ECO:0007669"/>
    <property type="project" value="InterPro"/>
</dbReference>
<feature type="transmembrane region" description="Helical" evidence="8">
    <location>
        <begin position="36"/>
        <end position="56"/>
    </location>
</feature>
<dbReference type="GO" id="GO:0012505">
    <property type="term" value="C:endomembrane system"/>
    <property type="evidence" value="ECO:0007669"/>
    <property type="project" value="UniProtKB-SubCell"/>
</dbReference>
<dbReference type="InterPro" id="IPR036640">
    <property type="entry name" value="ABC1_TM_sf"/>
</dbReference>
<keyword evidence="3" id="KW-0677">Repeat</keyword>
<gene>
    <name evidence="9" type="ORF">P879_07759</name>
</gene>
<keyword evidence="5" id="KW-0067">ATP-binding</keyword>
<keyword evidence="6 8" id="KW-1133">Transmembrane helix</keyword>
<keyword evidence="4" id="KW-0547">Nucleotide-binding</keyword>
<dbReference type="GO" id="GO:0042626">
    <property type="term" value="F:ATPase-coupled transmembrane transporter activity"/>
    <property type="evidence" value="ECO:0007669"/>
    <property type="project" value="TreeGrafter"/>
</dbReference>
<name>A0A8T0DHF7_9TREM</name>
<keyword evidence="2 8" id="KW-0812">Transmembrane</keyword>
<keyword evidence="10" id="KW-1185">Reference proteome</keyword>
<evidence type="ECO:0000313" key="10">
    <source>
        <dbReference type="Proteomes" id="UP000699462"/>
    </source>
</evidence>
<evidence type="ECO:0000256" key="8">
    <source>
        <dbReference type="SAM" id="Phobius"/>
    </source>
</evidence>